<dbReference type="AlphaFoldDB" id="D4B941"/>
<evidence type="ECO:0000313" key="2">
    <source>
        <dbReference type="EMBL" id="EFE09703.1"/>
    </source>
</evidence>
<evidence type="ECO:0000313" key="3">
    <source>
        <dbReference type="Proteomes" id="UP000003880"/>
    </source>
</evidence>
<organism evidence="2 3">
    <name type="scientific">Citrobacter youngae ATCC 29220</name>
    <dbReference type="NCBI Taxonomy" id="500640"/>
    <lineage>
        <taxon>Bacteria</taxon>
        <taxon>Pseudomonadati</taxon>
        <taxon>Pseudomonadota</taxon>
        <taxon>Gammaproteobacteria</taxon>
        <taxon>Enterobacterales</taxon>
        <taxon>Enterobacteriaceae</taxon>
        <taxon>Citrobacter</taxon>
        <taxon>Citrobacter freundii complex</taxon>
    </lineage>
</organism>
<dbReference type="HOGENOM" id="CLU_2895903_0_0_6"/>
<dbReference type="EMBL" id="ABWL02000005">
    <property type="protein sequence ID" value="EFE09703.1"/>
    <property type="molecule type" value="Genomic_DNA"/>
</dbReference>
<keyword evidence="1" id="KW-0812">Transmembrane</keyword>
<name>D4B941_9ENTR</name>
<keyword evidence="1" id="KW-1133">Transmembrane helix</keyword>
<dbReference type="Proteomes" id="UP000003880">
    <property type="component" value="Unassembled WGS sequence"/>
</dbReference>
<protein>
    <submittedName>
        <fullName evidence="2">Uncharacterized protein</fullName>
    </submittedName>
</protein>
<feature type="transmembrane region" description="Helical" evidence="1">
    <location>
        <begin position="23"/>
        <end position="42"/>
    </location>
</feature>
<gene>
    <name evidence="2" type="ORF">CIT292_06979</name>
</gene>
<proteinExistence type="predicted"/>
<keyword evidence="1" id="KW-0472">Membrane</keyword>
<comment type="caution">
    <text evidence="2">The sequence shown here is derived from an EMBL/GenBank/DDBJ whole genome shotgun (WGS) entry which is preliminary data.</text>
</comment>
<sequence length="62" mass="7318">MCSDYLISAENFRVVNFSLKIQYVFYFILFCIFIGMIFAEIISPVFIKICSRLCYVCNNYSC</sequence>
<accession>D4B941</accession>
<reference evidence="2 3" key="1">
    <citation type="submission" date="2010-02" db="EMBL/GenBank/DDBJ databases">
        <authorList>
            <person name="Weinstock G."/>
            <person name="Sodergren E."/>
            <person name="Clifton S."/>
            <person name="Fulton L."/>
            <person name="Fulton B."/>
            <person name="Courtney L."/>
            <person name="Fronick C."/>
            <person name="Harrison M."/>
            <person name="Strong C."/>
            <person name="Farmer C."/>
            <person name="Delahaunty K."/>
            <person name="Markovic C."/>
            <person name="Hall O."/>
            <person name="Minx P."/>
            <person name="Tomlinson C."/>
            <person name="Mitreva M."/>
            <person name="Nelson J."/>
            <person name="Hou S."/>
            <person name="Wollam A."/>
            <person name="Pepin K.H."/>
            <person name="Johnson M."/>
            <person name="Bhonagiri V."/>
            <person name="Zhang X."/>
            <person name="Suruliraj S."/>
            <person name="Warren W."/>
            <person name="Chinwalla A."/>
            <person name="Mardis E.R."/>
            <person name="Wilson R.K."/>
        </authorList>
    </citation>
    <scope>NUCLEOTIDE SEQUENCE [LARGE SCALE GENOMIC DNA]</scope>
    <source>
        <strain evidence="2 3">ATCC 29220</strain>
    </source>
</reference>
<evidence type="ECO:0000256" key="1">
    <source>
        <dbReference type="SAM" id="Phobius"/>
    </source>
</evidence>